<evidence type="ECO:0000313" key="3">
    <source>
        <dbReference type="EMBL" id="MBF9132235.1"/>
    </source>
</evidence>
<organism evidence="3 4">
    <name type="scientific">Plantactinospora alkalitolerans</name>
    <dbReference type="NCBI Taxonomy" id="2789879"/>
    <lineage>
        <taxon>Bacteria</taxon>
        <taxon>Bacillati</taxon>
        <taxon>Actinomycetota</taxon>
        <taxon>Actinomycetes</taxon>
        <taxon>Micromonosporales</taxon>
        <taxon>Micromonosporaceae</taxon>
        <taxon>Plantactinospora</taxon>
    </lineage>
</organism>
<comment type="caution">
    <text evidence="3">The sequence shown here is derived from an EMBL/GenBank/DDBJ whole genome shotgun (WGS) entry which is preliminary data.</text>
</comment>
<keyword evidence="4" id="KW-1185">Reference proteome</keyword>
<evidence type="ECO:0000256" key="2">
    <source>
        <dbReference type="SAM" id="SignalP"/>
    </source>
</evidence>
<dbReference type="EMBL" id="JADPUN010000224">
    <property type="protein sequence ID" value="MBF9132235.1"/>
    <property type="molecule type" value="Genomic_DNA"/>
</dbReference>
<feature type="signal peptide" evidence="2">
    <location>
        <begin position="1"/>
        <end position="44"/>
    </location>
</feature>
<dbReference type="Proteomes" id="UP000638560">
    <property type="component" value="Unassembled WGS sequence"/>
</dbReference>
<gene>
    <name evidence="3" type="ORF">I0C86_25270</name>
</gene>
<accession>A0ABS0H1B6</accession>
<keyword evidence="2" id="KW-0732">Signal</keyword>
<feature type="compositionally biased region" description="Low complexity" evidence="1">
    <location>
        <begin position="11"/>
        <end position="23"/>
    </location>
</feature>
<evidence type="ECO:0000313" key="4">
    <source>
        <dbReference type="Proteomes" id="UP000638560"/>
    </source>
</evidence>
<feature type="compositionally biased region" description="Pro residues" evidence="1">
    <location>
        <begin position="1"/>
        <end position="10"/>
    </location>
</feature>
<evidence type="ECO:0008006" key="5">
    <source>
        <dbReference type="Google" id="ProtNLM"/>
    </source>
</evidence>
<sequence>MYQPSPPPPSRQSQQSRWSPVGRGTTAAALAGVLAVSGAVPATAAPAAAGSATALSAYAAGGSHTIDLSRRPPTAIPDAALLQPEDLGGGELTPTEGGYWTSLQPPQPCADGPYRSTALRSAERGVQALIGVDGGPEVIMEHVSYYRGNGAHRYLRELRRAVAACPAGDPHAERWTVLATGVAGDESVLLTQRTWVDYAEVYHFTYVLVARVGQALVVLVDVGWEESSGAEAVVREFIPAAVQRAAVLNRR</sequence>
<protein>
    <recommendedName>
        <fullName evidence="5">PknH-like extracellular domain-containing protein</fullName>
    </recommendedName>
</protein>
<feature type="region of interest" description="Disordered" evidence="1">
    <location>
        <begin position="1"/>
        <end position="23"/>
    </location>
</feature>
<proteinExistence type="predicted"/>
<feature type="chain" id="PRO_5045047937" description="PknH-like extracellular domain-containing protein" evidence="2">
    <location>
        <begin position="45"/>
        <end position="251"/>
    </location>
</feature>
<evidence type="ECO:0000256" key="1">
    <source>
        <dbReference type="SAM" id="MobiDB-lite"/>
    </source>
</evidence>
<reference evidence="3 4" key="1">
    <citation type="submission" date="2020-11" db="EMBL/GenBank/DDBJ databases">
        <title>A novel isolate from a Black sea contaminated sediment with potential to produce alkanes: Plantactinospora alkalitolerans sp. nov.</title>
        <authorList>
            <person name="Carro L."/>
            <person name="Veyisoglu A."/>
            <person name="Guven K."/>
            <person name="Schumann P."/>
            <person name="Klenk H.-P."/>
            <person name="Sahin N."/>
        </authorList>
    </citation>
    <scope>NUCLEOTIDE SEQUENCE [LARGE SCALE GENOMIC DNA]</scope>
    <source>
        <strain evidence="3 4">S1510</strain>
    </source>
</reference>
<dbReference type="RefSeq" id="WP_196203768.1">
    <property type="nucleotide sequence ID" value="NZ_JADPUN010000224.1"/>
</dbReference>
<name>A0ABS0H1B6_9ACTN</name>